<dbReference type="InterPro" id="IPR049449">
    <property type="entry name" value="TesB_ACOT8-like_N"/>
</dbReference>
<dbReference type="EMBL" id="UINC01000111">
    <property type="protein sequence ID" value="SUZ49305.1"/>
    <property type="molecule type" value="Genomic_DNA"/>
</dbReference>
<dbReference type="SUPFAM" id="SSF54637">
    <property type="entry name" value="Thioesterase/thiol ester dehydrase-isomerase"/>
    <property type="match status" value="2"/>
</dbReference>
<evidence type="ECO:0000256" key="1">
    <source>
        <dbReference type="ARBA" id="ARBA00022801"/>
    </source>
</evidence>
<dbReference type="PANTHER" id="PTHR21660:SF1">
    <property type="entry name" value="ACYL-COENZYME A THIOESTERASE 13"/>
    <property type="match status" value="1"/>
</dbReference>
<dbReference type="GO" id="GO:0047617">
    <property type="term" value="F:fatty acyl-CoA hydrolase activity"/>
    <property type="evidence" value="ECO:0007669"/>
    <property type="project" value="InterPro"/>
</dbReference>
<dbReference type="CDD" id="cd03443">
    <property type="entry name" value="PaaI_thioesterase"/>
    <property type="match status" value="2"/>
</dbReference>
<sequence>MARSYPPTRHILRHLRLCHQVDDEGNISATMPILPDLLDQGGWLRLGAIATLVDSVAGHHGVMQVAPDWVATLQLGTVLARKAEGTEVIAECRPLRIGRNNVVTETAIRDLSGEIARATCTYARLPARTDNPSVGTGKGQVVDYAEDDEEHPRPMLDDYLRIDTNPDEPVIQLPHHSRIHNSFGSIQGGAVAVLVDAMAAHLCRLTHKAPARCTSADVHYLAQAKAGPFRVEGEPLRIDQDTVTSRIRIVDVGNDNRLLDVATATAARIE</sequence>
<feature type="domain" description="Acyl-CoA thioesterase-like N-terminal HotDog" evidence="2">
    <location>
        <begin position="188"/>
        <end position="266"/>
    </location>
</feature>
<evidence type="ECO:0000313" key="3">
    <source>
        <dbReference type="EMBL" id="SUZ49305.1"/>
    </source>
</evidence>
<reference evidence="3" key="1">
    <citation type="submission" date="2018-05" db="EMBL/GenBank/DDBJ databases">
        <authorList>
            <person name="Lanie J.A."/>
            <person name="Ng W.-L."/>
            <person name="Kazmierczak K.M."/>
            <person name="Andrzejewski T.M."/>
            <person name="Davidsen T.M."/>
            <person name="Wayne K.J."/>
            <person name="Tettelin H."/>
            <person name="Glass J.I."/>
            <person name="Rusch D."/>
            <person name="Podicherti R."/>
            <person name="Tsui H.-C.T."/>
            <person name="Winkler M.E."/>
        </authorList>
    </citation>
    <scope>NUCLEOTIDE SEQUENCE</scope>
</reference>
<protein>
    <recommendedName>
        <fullName evidence="2">Acyl-CoA thioesterase-like N-terminal HotDog domain-containing protein</fullName>
    </recommendedName>
</protein>
<dbReference type="PANTHER" id="PTHR21660">
    <property type="entry name" value="THIOESTERASE SUPERFAMILY MEMBER-RELATED"/>
    <property type="match status" value="1"/>
</dbReference>
<gene>
    <name evidence="3" type="ORF">METZ01_LOCUS2159</name>
</gene>
<dbReference type="NCBIfam" id="TIGR00369">
    <property type="entry name" value="unchar_dom_1"/>
    <property type="match status" value="1"/>
</dbReference>
<dbReference type="Gene3D" id="3.10.129.10">
    <property type="entry name" value="Hotdog Thioesterase"/>
    <property type="match status" value="2"/>
</dbReference>
<evidence type="ECO:0000259" key="2">
    <source>
        <dbReference type="Pfam" id="PF13622"/>
    </source>
</evidence>
<proteinExistence type="predicted"/>
<dbReference type="InterPro" id="IPR039298">
    <property type="entry name" value="ACOT13"/>
</dbReference>
<organism evidence="3">
    <name type="scientific">marine metagenome</name>
    <dbReference type="NCBI Taxonomy" id="408172"/>
    <lineage>
        <taxon>unclassified sequences</taxon>
        <taxon>metagenomes</taxon>
        <taxon>ecological metagenomes</taxon>
    </lineage>
</organism>
<keyword evidence="1" id="KW-0378">Hydrolase</keyword>
<name>A0A381N456_9ZZZZ</name>
<accession>A0A381N456</accession>
<dbReference type="AlphaFoldDB" id="A0A381N456"/>
<dbReference type="InterPro" id="IPR029069">
    <property type="entry name" value="HotDog_dom_sf"/>
</dbReference>
<dbReference type="InterPro" id="IPR003736">
    <property type="entry name" value="PAAI_dom"/>
</dbReference>
<dbReference type="Pfam" id="PF13622">
    <property type="entry name" value="4HBT_3"/>
    <property type="match status" value="1"/>
</dbReference>